<dbReference type="Proteomes" id="UP001333710">
    <property type="component" value="Chromosome"/>
</dbReference>
<organism evidence="1 2">
    <name type="scientific">Planctobacterium marinum</name>
    <dbReference type="NCBI Taxonomy" id="1631968"/>
    <lineage>
        <taxon>Bacteria</taxon>
        <taxon>Pseudomonadati</taxon>
        <taxon>Pseudomonadota</taxon>
        <taxon>Gammaproteobacteria</taxon>
        <taxon>Alteromonadales</taxon>
        <taxon>Alteromonadaceae</taxon>
        <taxon>Planctobacterium</taxon>
    </lineage>
</organism>
<gene>
    <name evidence="1" type="ORF">MACH26_31280</name>
</gene>
<keyword evidence="2" id="KW-1185">Reference proteome</keyword>
<accession>A0AA48KSX4</accession>
<name>A0AA48KSX4_9ALTE</name>
<evidence type="ECO:0000313" key="1">
    <source>
        <dbReference type="EMBL" id="BDX07607.1"/>
    </source>
</evidence>
<dbReference type="KEGG" id="pmaw:MACH26_31280"/>
<reference evidence="1" key="1">
    <citation type="submission" date="2023-01" db="EMBL/GenBank/DDBJ databases">
        <title>Complete genome sequence of Planctobacterium marinum strain Dej080120_11.</title>
        <authorList>
            <person name="Ueki S."/>
            <person name="Maruyama F."/>
        </authorList>
    </citation>
    <scope>NUCLEOTIDE SEQUENCE</scope>
    <source>
        <strain evidence="1">Dej080120_11</strain>
    </source>
</reference>
<dbReference type="EMBL" id="AP027272">
    <property type="protein sequence ID" value="BDX07607.1"/>
    <property type="molecule type" value="Genomic_DNA"/>
</dbReference>
<protein>
    <submittedName>
        <fullName evidence="1">Uncharacterized protein</fullName>
    </submittedName>
</protein>
<dbReference type="AlphaFoldDB" id="A0AA48KSX4"/>
<evidence type="ECO:0000313" key="2">
    <source>
        <dbReference type="Proteomes" id="UP001333710"/>
    </source>
</evidence>
<sequence>MPGLKAELRNIPELSTIKSALAAVTLPADVDKLPEATVCVPAVELVMSTCTVQLSFPPIRASEKLKLLPDAGALKLANKQVVDAAAC</sequence>
<proteinExistence type="predicted"/>